<protein>
    <submittedName>
        <fullName evidence="2">Putative secreted protein</fullName>
    </submittedName>
</protein>
<feature type="signal peptide" evidence="1">
    <location>
        <begin position="1"/>
        <end position="18"/>
    </location>
</feature>
<evidence type="ECO:0000256" key="1">
    <source>
        <dbReference type="SAM" id="SignalP"/>
    </source>
</evidence>
<accession>A0A6B0UAT2</accession>
<feature type="chain" id="PRO_5025529722" evidence="1">
    <location>
        <begin position="19"/>
        <end position="103"/>
    </location>
</feature>
<sequence>MSSFHHISMAWQVPLSAAVVSTTVCAFGASVKGSVKLNLNTGSGGVSGMKSDSSSWLSCRSCTAGTPAQSWTPFGTKTVCSPVTGTALTVWKLLRKGEWTAWA</sequence>
<dbReference type="AlphaFoldDB" id="A0A6B0UAT2"/>
<name>A0A6B0UAT2_IXORI</name>
<proteinExistence type="predicted"/>
<reference evidence="2" key="1">
    <citation type="submission" date="2019-12" db="EMBL/GenBank/DDBJ databases">
        <title>An insight into the sialome of adult female Ixodes ricinus ticks feeding for 6 days.</title>
        <authorList>
            <person name="Perner J."/>
            <person name="Ribeiro J.M.C."/>
        </authorList>
    </citation>
    <scope>NUCLEOTIDE SEQUENCE</scope>
    <source>
        <strain evidence="2">Semi-engorged</strain>
        <tissue evidence="2">Salivary glands</tissue>
    </source>
</reference>
<keyword evidence="1" id="KW-0732">Signal</keyword>
<organism evidence="2">
    <name type="scientific">Ixodes ricinus</name>
    <name type="common">Common tick</name>
    <name type="synonym">Acarus ricinus</name>
    <dbReference type="NCBI Taxonomy" id="34613"/>
    <lineage>
        <taxon>Eukaryota</taxon>
        <taxon>Metazoa</taxon>
        <taxon>Ecdysozoa</taxon>
        <taxon>Arthropoda</taxon>
        <taxon>Chelicerata</taxon>
        <taxon>Arachnida</taxon>
        <taxon>Acari</taxon>
        <taxon>Parasitiformes</taxon>
        <taxon>Ixodida</taxon>
        <taxon>Ixodoidea</taxon>
        <taxon>Ixodidae</taxon>
        <taxon>Ixodinae</taxon>
        <taxon>Ixodes</taxon>
    </lineage>
</organism>
<evidence type="ECO:0000313" key="2">
    <source>
        <dbReference type="EMBL" id="MXU88738.1"/>
    </source>
</evidence>
<dbReference type="EMBL" id="GIFC01006655">
    <property type="protein sequence ID" value="MXU88738.1"/>
    <property type="molecule type" value="Transcribed_RNA"/>
</dbReference>